<dbReference type="Proteomes" id="UP000295735">
    <property type="component" value="Unassembled WGS sequence"/>
</dbReference>
<keyword evidence="14" id="KW-0326">Glycosidase</keyword>
<evidence type="ECO:0000256" key="7">
    <source>
        <dbReference type="ARBA" id="ARBA00022801"/>
    </source>
</evidence>
<comment type="function">
    <text evidence="2 9 11">Excises uracil residues from the DNA which can arise as a result of misincorporation of dUMP residues by DNA polymerase or due to deamination of cytosine.</text>
</comment>
<keyword evidence="6 9" id="KW-0227">DNA damage</keyword>
<dbReference type="AlphaFoldDB" id="A0A9Q9BWC7"/>
<dbReference type="EC" id="3.2.2.27" evidence="4 9"/>
<dbReference type="PANTHER" id="PTHR11264:SF0">
    <property type="entry name" value="URACIL-DNA GLYCOSYLASE"/>
    <property type="match status" value="1"/>
</dbReference>
<dbReference type="GO" id="GO:0004844">
    <property type="term" value="F:uracil DNA N-glycosylase activity"/>
    <property type="evidence" value="ECO:0007669"/>
    <property type="project" value="UniProtKB-UniRule"/>
</dbReference>
<feature type="active site" description="Proton acceptor" evidence="9 10">
    <location>
        <position position="59"/>
    </location>
</feature>
<proteinExistence type="inferred from homology"/>
<dbReference type="PROSITE" id="PS00130">
    <property type="entry name" value="U_DNA_GLYCOSYLASE"/>
    <property type="match status" value="1"/>
</dbReference>
<evidence type="ECO:0000256" key="11">
    <source>
        <dbReference type="RuleBase" id="RU003780"/>
    </source>
</evidence>
<dbReference type="GO" id="GO:0005737">
    <property type="term" value="C:cytoplasm"/>
    <property type="evidence" value="ECO:0007669"/>
    <property type="project" value="UniProtKB-SubCell"/>
</dbReference>
<sequence length="225" mass="25369">MNWETIFKDIKDKHDFTTMDDFLENAYAVKTVYPARKNIYNAFKYTPFDQVKVVILGQDPYHGPNQAHGLAFSVKNGTKIPPSLRNMYKELEADIGCTRITGELTGWAEEGVLLLNTVMTVEDGAAHSHKGIGWETFTNEVIQAVSDYKAHIVFILWGKPAQSKRPLIDETKHHVITSVHPSPLSASRGFFGSKPYSRTNDYLKAHNIPPIDWCKEVLMDESAAD</sequence>
<dbReference type="RefSeq" id="WP_149459260.1">
    <property type="nucleotide sequence ID" value="NZ_CP073809.1"/>
</dbReference>
<dbReference type="CDD" id="cd10027">
    <property type="entry name" value="UDG-F1-like"/>
    <property type="match status" value="1"/>
</dbReference>
<evidence type="ECO:0000256" key="5">
    <source>
        <dbReference type="ARBA" id="ARBA00018429"/>
    </source>
</evidence>
<dbReference type="SUPFAM" id="SSF52141">
    <property type="entry name" value="Uracil-DNA glycosylase-like"/>
    <property type="match status" value="1"/>
</dbReference>
<accession>A0A9Q9BWC7</accession>
<dbReference type="NCBIfam" id="NF003589">
    <property type="entry name" value="PRK05254.1-2"/>
    <property type="match status" value="1"/>
</dbReference>
<evidence type="ECO:0000256" key="9">
    <source>
        <dbReference type="HAMAP-Rule" id="MF_00148"/>
    </source>
</evidence>
<evidence type="ECO:0000256" key="1">
    <source>
        <dbReference type="ARBA" id="ARBA00001400"/>
    </source>
</evidence>
<name>A0A9Q9BWC7_9STAP</name>
<keyword evidence="15" id="KW-1185">Reference proteome</keyword>
<dbReference type="NCBIfam" id="TIGR00628">
    <property type="entry name" value="ung"/>
    <property type="match status" value="1"/>
</dbReference>
<comment type="subcellular location">
    <subcellularLocation>
        <location evidence="9">Cytoplasm</location>
    </subcellularLocation>
</comment>
<evidence type="ECO:0000256" key="3">
    <source>
        <dbReference type="ARBA" id="ARBA00008184"/>
    </source>
</evidence>
<comment type="similarity">
    <text evidence="3 9 11">Belongs to the uracil-DNA glycosylase (UDG) superfamily. UNG family.</text>
</comment>
<dbReference type="InterPro" id="IPR018085">
    <property type="entry name" value="Ura-DNA_Glyclase_AS"/>
</dbReference>
<dbReference type="EMBL" id="CP073809">
    <property type="protein sequence ID" value="UTH13657.1"/>
    <property type="molecule type" value="Genomic_DNA"/>
</dbReference>
<evidence type="ECO:0000256" key="2">
    <source>
        <dbReference type="ARBA" id="ARBA00002631"/>
    </source>
</evidence>
<evidence type="ECO:0000259" key="12">
    <source>
        <dbReference type="SMART" id="SM00986"/>
    </source>
</evidence>
<protein>
    <recommendedName>
        <fullName evidence="5 9">Uracil-DNA glycosylase</fullName>
        <shortName evidence="9">UDG</shortName>
        <ecNumber evidence="4 9">3.2.2.27</ecNumber>
    </recommendedName>
</protein>
<evidence type="ECO:0000256" key="4">
    <source>
        <dbReference type="ARBA" id="ARBA00012030"/>
    </source>
</evidence>
<dbReference type="PANTHER" id="PTHR11264">
    <property type="entry name" value="URACIL-DNA GLYCOSYLASE"/>
    <property type="match status" value="1"/>
</dbReference>
<evidence type="ECO:0000256" key="6">
    <source>
        <dbReference type="ARBA" id="ARBA00022763"/>
    </source>
</evidence>
<dbReference type="SMART" id="SM00986">
    <property type="entry name" value="UDG"/>
    <property type="match status" value="1"/>
</dbReference>
<reference evidence="14" key="2">
    <citation type="submission" date="2021-04" db="EMBL/GenBank/DDBJ databases">
        <title>Complete Genome Sequences of Macrococcus spp. from dog and cattle.</title>
        <authorList>
            <person name="Schwendener S."/>
            <person name="Perreten V."/>
        </authorList>
    </citation>
    <scope>NUCLEOTIDE SEQUENCE</scope>
    <source>
        <strain evidence="14">Epi0143-OL</strain>
    </source>
</reference>
<evidence type="ECO:0000313" key="13">
    <source>
        <dbReference type="EMBL" id="KAA1039366.1"/>
    </source>
</evidence>
<reference evidence="13 15" key="1">
    <citation type="submission" date="2019-09" db="EMBL/GenBank/DDBJ databases">
        <authorList>
            <person name="Mazhar S."/>
            <person name="Altermann E."/>
            <person name="Hill C."/>
            <person name="Mcauliffe O."/>
        </authorList>
    </citation>
    <scope>NUCLEOTIDE SEQUENCE [LARGE SCALE GENOMIC DNA]</scope>
    <source>
        <strain evidence="13 15">ATCC 51831</strain>
    </source>
</reference>
<evidence type="ECO:0000313" key="14">
    <source>
        <dbReference type="EMBL" id="UTH13657.1"/>
    </source>
</evidence>
<evidence type="ECO:0000313" key="15">
    <source>
        <dbReference type="Proteomes" id="UP000295735"/>
    </source>
</evidence>
<dbReference type="HAMAP" id="MF_00148">
    <property type="entry name" value="UDG"/>
    <property type="match status" value="1"/>
</dbReference>
<keyword evidence="8 9" id="KW-0234">DNA repair</keyword>
<gene>
    <name evidence="9" type="primary">ung</name>
    <name evidence="13" type="ORF">ERX35_007270</name>
    <name evidence="14" type="ORF">KFV11_10600</name>
</gene>
<dbReference type="KEGG" id="mequ:KFV11_10600"/>
<dbReference type="NCBIfam" id="NF003592">
    <property type="entry name" value="PRK05254.1-5"/>
    <property type="match status" value="1"/>
</dbReference>
<evidence type="ECO:0000256" key="8">
    <source>
        <dbReference type="ARBA" id="ARBA00023204"/>
    </source>
</evidence>
<evidence type="ECO:0000256" key="10">
    <source>
        <dbReference type="PROSITE-ProRule" id="PRU10072"/>
    </source>
</evidence>
<dbReference type="EMBL" id="SCWC02000004">
    <property type="protein sequence ID" value="KAA1039366.1"/>
    <property type="molecule type" value="Genomic_DNA"/>
</dbReference>
<keyword evidence="9" id="KW-0963">Cytoplasm</keyword>
<comment type="catalytic activity">
    <reaction evidence="1 9 11">
        <text>Hydrolyzes single-stranded DNA or mismatched double-stranded DNA and polynucleotides, releasing free uracil.</text>
        <dbReference type="EC" id="3.2.2.27"/>
    </reaction>
</comment>
<dbReference type="FunFam" id="3.40.470.10:FF:000001">
    <property type="entry name" value="Uracil-DNA glycosylase"/>
    <property type="match status" value="1"/>
</dbReference>
<dbReference type="Pfam" id="PF03167">
    <property type="entry name" value="UDG"/>
    <property type="match status" value="1"/>
</dbReference>
<dbReference type="OrthoDB" id="9804372at2"/>
<dbReference type="InterPro" id="IPR002043">
    <property type="entry name" value="UDG_fam1"/>
</dbReference>
<dbReference type="InterPro" id="IPR005122">
    <property type="entry name" value="Uracil-DNA_glycosylase-like"/>
</dbReference>
<evidence type="ECO:0000313" key="16">
    <source>
        <dbReference type="Proteomes" id="UP001057381"/>
    </source>
</evidence>
<keyword evidence="7 9" id="KW-0378">Hydrolase</keyword>
<dbReference type="NCBIfam" id="NF003591">
    <property type="entry name" value="PRK05254.1-4"/>
    <property type="match status" value="1"/>
</dbReference>
<dbReference type="SMART" id="SM00987">
    <property type="entry name" value="UreE_C"/>
    <property type="match status" value="1"/>
</dbReference>
<feature type="domain" description="Uracil-DNA glycosylase-like" evidence="12">
    <location>
        <begin position="44"/>
        <end position="203"/>
    </location>
</feature>
<dbReference type="InterPro" id="IPR036895">
    <property type="entry name" value="Uracil-DNA_glycosylase-like_sf"/>
</dbReference>
<dbReference type="Proteomes" id="UP001057381">
    <property type="component" value="Chromosome"/>
</dbReference>
<dbReference type="GO" id="GO:0097510">
    <property type="term" value="P:base-excision repair, AP site formation via deaminated base removal"/>
    <property type="evidence" value="ECO:0007669"/>
    <property type="project" value="TreeGrafter"/>
</dbReference>
<dbReference type="NCBIfam" id="NF003588">
    <property type="entry name" value="PRK05254.1-1"/>
    <property type="match status" value="1"/>
</dbReference>
<dbReference type="Gene3D" id="3.40.470.10">
    <property type="entry name" value="Uracil-DNA glycosylase-like domain"/>
    <property type="match status" value="1"/>
</dbReference>
<organism evidence="14 16">
    <name type="scientific">Macrococcus equipercicus</name>
    <dbReference type="NCBI Taxonomy" id="69967"/>
    <lineage>
        <taxon>Bacteria</taxon>
        <taxon>Bacillati</taxon>
        <taxon>Bacillota</taxon>
        <taxon>Bacilli</taxon>
        <taxon>Bacillales</taxon>
        <taxon>Staphylococcaceae</taxon>
        <taxon>Macrococcus</taxon>
    </lineage>
</organism>